<keyword evidence="1" id="KW-0808">Transferase</keyword>
<keyword evidence="3 8" id="KW-0418">Kinase</keyword>
<feature type="compositionally biased region" description="Gly residues" evidence="6">
    <location>
        <begin position="360"/>
        <end position="374"/>
    </location>
</feature>
<feature type="region of interest" description="Disordered" evidence="6">
    <location>
        <begin position="607"/>
        <end position="626"/>
    </location>
</feature>
<feature type="region of interest" description="Disordered" evidence="6">
    <location>
        <begin position="279"/>
        <end position="576"/>
    </location>
</feature>
<dbReference type="Gene3D" id="3.30.200.20">
    <property type="entry name" value="Phosphorylase Kinase, domain 1"/>
    <property type="match status" value="1"/>
</dbReference>
<feature type="compositionally biased region" description="Low complexity" evidence="6">
    <location>
        <begin position="279"/>
        <end position="293"/>
    </location>
</feature>
<dbReference type="PROSITE" id="PS00107">
    <property type="entry name" value="PROTEIN_KINASE_ATP"/>
    <property type="match status" value="1"/>
</dbReference>
<evidence type="ECO:0000256" key="2">
    <source>
        <dbReference type="ARBA" id="ARBA00022741"/>
    </source>
</evidence>
<dbReference type="SMART" id="SM00220">
    <property type="entry name" value="S_TKc"/>
    <property type="match status" value="1"/>
</dbReference>
<evidence type="ECO:0000256" key="3">
    <source>
        <dbReference type="ARBA" id="ARBA00022777"/>
    </source>
</evidence>
<feature type="region of interest" description="Disordered" evidence="6">
    <location>
        <begin position="782"/>
        <end position="825"/>
    </location>
</feature>
<evidence type="ECO:0000313" key="9">
    <source>
        <dbReference type="Proteomes" id="UP000183015"/>
    </source>
</evidence>
<dbReference type="AlphaFoldDB" id="A0A1H7XFX3"/>
<organism evidence="8 9">
    <name type="scientific">Streptacidiphilus jiangxiensis</name>
    <dbReference type="NCBI Taxonomy" id="235985"/>
    <lineage>
        <taxon>Bacteria</taxon>
        <taxon>Bacillati</taxon>
        <taxon>Actinomycetota</taxon>
        <taxon>Actinomycetes</taxon>
        <taxon>Kitasatosporales</taxon>
        <taxon>Streptomycetaceae</taxon>
        <taxon>Streptacidiphilus</taxon>
    </lineage>
</organism>
<dbReference type="SUPFAM" id="SSF56112">
    <property type="entry name" value="Protein kinase-like (PK-like)"/>
    <property type="match status" value="1"/>
</dbReference>
<dbReference type="PROSITE" id="PS00108">
    <property type="entry name" value="PROTEIN_KINASE_ST"/>
    <property type="match status" value="1"/>
</dbReference>
<feature type="compositionally biased region" description="Low complexity" evidence="6">
    <location>
        <begin position="786"/>
        <end position="811"/>
    </location>
</feature>
<dbReference type="Proteomes" id="UP000183015">
    <property type="component" value="Unassembled WGS sequence"/>
</dbReference>
<dbReference type="InterPro" id="IPR011009">
    <property type="entry name" value="Kinase-like_dom_sf"/>
</dbReference>
<feature type="compositionally biased region" description="Basic and acidic residues" evidence="6">
    <location>
        <begin position="445"/>
        <end position="455"/>
    </location>
</feature>
<dbReference type="Pfam" id="PF00069">
    <property type="entry name" value="Pkinase"/>
    <property type="match status" value="1"/>
</dbReference>
<dbReference type="GO" id="GO:0004674">
    <property type="term" value="F:protein serine/threonine kinase activity"/>
    <property type="evidence" value="ECO:0007669"/>
    <property type="project" value="UniProtKB-KW"/>
</dbReference>
<dbReference type="eggNOG" id="COG0515">
    <property type="taxonomic scope" value="Bacteria"/>
</dbReference>
<dbReference type="STRING" id="235985.SAMN05414137_1243"/>
<feature type="compositionally biased region" description="Low complexity" evidence="6">
    <location>
        <begin position="531"/>
        <end position="551"/>
    </location>
</feature>
<evidence type="ECO:0000259" key="7">
    <source>
        <dbReference type="PROSITE" id="PS50011"/>
    </source>
</evidence>
<evidence type="ECO:0000313" key="8">
    <source>
        <dbReference type="EMBL" id="SEM32792.1"/>
    </source>
</evidence>
<keyword evidence="9" id="KW-1185">Reference proteome</keyword>
<dbReference type="InterPro" id="IPR008271">
    <property type="entry name" value="Ser/Thr_kinase_AS"/>
</dbReference>
<gene>
    <name evidence="8" type="ORF">SAMN05414137_1243</name>
</gene>
<name>A0A1H7XFX3_STRJI</name>
<evidence type="ECO:0000256" key="1">
    <source>
        <dbReference type="ARBA" id="ARBA00022679"/>
    </source>
</evidence>
<dbReference type="EMBL" id="FOAZ01000024">
    <property type="protein sequence ID" value="SEM32792.1"/>
    <property type="molecule type" value="Genomic_DNA"/>
</dbReference>
<feature type="compositionally biased region" description="Basic and acidic residues" evidence="6">
    <location>
        <begin position="474"/>
        <end position="487"/>
    </location>
</feature>
<dbReference type="InterPro" id="IPR000719">
    <property type="entry name" value="Prot_kinase_dom"/>
</dbReference>
<feature type="compositionally biased region" description="Basic and acidic residues" evidence="6">
    <location>
        <begin position="302"/>
        <end position="326"/>
    </location>
</feature>
<keyword evidence="8" id="KW-0723">Serine/threonine-protein kinase</keyword>
<sequence>MRLRREDPRLVGPYRLTRRLGAGGMGVVFLGSDRKGQKVALKLIRAELAEDSEFRTRFAREVAAAARIRGGCIARLVSSDIEAERPWLATVYVPGPSLYKRVGDEGPLPWAEVAAIGSALADGLAQVHDAGVVHRDLKPSNILLSPKGPRIIDFGIAWSSGASTLTHVGTAVGSPGFLAPEQVRGVSVTGATDVFALGSTLVYAATGDTPFGSGSSEVMLYRVVHEEPDLTGVPAALAPLIRACLAKDPADRPTPLQVHERLHDLAVRGAAIGRSIAPAPHAARGGAPEYGDAGPHGGPEGPAHDGYGRGGAEHPDRNGPAGDRRGAAPAHPRVSPRGGAATPRRAGGPGSGAAAFPAGSPGGGADSSGAGRSGPGSRPVGAGGSGGRAGARPGEAPLSHDPGAARRPAPGRRPLPPTMREPVEGFVAEGHGSGRRSAPGQPPRRPGDPARREPSEGFAAESHGSGRRPAPGEQTRRPADPARREPVEGFAAESHGSGRRPAPGEQTRRPADPARRPPVDGFTGESRSGGRRPAPGEQPRRPAAAGGARTPSPRPARKPSGAPSRTPAPGRPGGPAARRRLLRQRLIVFVTVTLGVALAIATAQGCENRTAKGSGPAGSPQGVTASAAAPVSAQDASAGLTAVATGDAAAQAVAAVDWGSRSYQDPADGSRIDLANGHGTGPGAPVTLTTVLPARYQGDTAAVVVLTRRDRAVPEDMIELYRLRSGAEPVLLAAHATTGDPNGTSLWLIQNGAVLREERTPQSGTRTVSTTRYTVAAKGTMTETWPGTGAASAPAAPSASASGSPTASASAQALGGPATPGPGIG</sequence>
<feature type="compositionally biased region" description="Basic and acidic residues" evidence="6">
    <location>
        <begin position="506"/>
        <end position="518"/>
    </location>
</feature>
<evidence type="ECO:0000256" key="4">
    <source>
        <dbReference type="ARBA" id="ARBA00022840"/>
    </source>
</evidence>
<protein>
    <submittedName>
        <fullName evidence="8">Serine/threonine protein kinase</fullName>
    </submittedName>
</protein>
<feature type="binding site" evidence="5">
    <location>
        <position position="42"/>
    </location>
    <ligand>
        <name>ATP</name>
        <dbReference type="ChEBI" id="CHEBI:30616"/>
    </ligand>
</feature>
<reference evidence="9" key="1">
    <citation type="submission" date="2016-10" db="EMBL/GenBank/DDBJ databases">
        <authorList>
            <person name="Varghese N."/>
        </authorList>
    </citation>
    <scope>NUCLEOTIDE SEQUENCE [LARGE SCALE GENOMIC DNA]</scope>
    <source>
        <strain evidence="9">DSM 45096 / BCRC 16803 / CGMCC 4.1857 / CIP 109030 / JCM 12277 / KCTC 19219 / NBRC 100920 / 33214</strain>
    </source>
</reference>
<dbReference type="PANTHER" id="PTHR43289:SF34">
    <property type="entry name" value="SERINE_THREONINE-PROTEIN KINASE YBDM-RELATED"/>
    <property type="match status" value="1"/>
</dbReference>
<evidence type="ECO:0000256" key="6">
    <source>
        <dbReference type="SAM" id="MobiDB-lite"/>
    </source>
</evidence>
<evidence type="ECO:0000256" key="5">
    <source>
        <dbReference type="PROSITE-ProRule" id="PRU10141"/>
    </source>
</evidence>
<proteinExistence type="predicted"/>
<feature type="compositionally biased region" description="Low complexity" evidence="6">
    <location>
        <begin position="327"/>
        <end position="359"/>
    </location>
</feature>
<dbReference type="PANTHER" id="PTHR43289">
    <property type="entry name" value="MITOGEN-ACTIVATED PROTEIN KINASE KINASE KINASE 20-RELATED"/>
    <property type="match status" value="1"/>
</dbReference>
<keyword evidence="2 5" id="KW-0547">Nucleotide-binding</keyword>
<dbReference type="InterPro" id="IPR017441">
    <property type="entry name" value="Protein_kinase_ATP_BS"/>
</dbReference>
<dbReference type="GO" id="GO:0005524">
    <property type="term" value="F:ATP binding"/>
    <property type="evidence" value="ECO:0007669"/>
    <property type="project" value="UniProtKB-UniRule"/>
</dbReference>
<dbReference type="CDD" id="cd14014">
    <property type="entry name" value="STKc_PknB_like"/>
    <property type="match status" value="1"/>
</dbReference>
<keyword evidence="4 5" id="KW-0067">ATP-binding</keyword>
<feature type="domain" description="Protein kinase" evidence="7">
    <location>
        <begin position="14"/>
        <end position="266"/>
    </location>
</feature>
<dbReference type="Gene3D" id="1.10.510.10">
    <property type="entry name" value="Transferase(Phosphotransferase) domain 1"/>
    <property type="match status" value="1"/>
</dbReference>
<dbReference type="PROSITE" id="PS50011">
    <property type="entry name" value="PROTEIN_KINASE_DOM"/>
    <property type="match status" value="1"/>
</dbReference>
<accession>A0A1H7XFX3</accession>